<feature type="transmembrane region" description="Helical" evidence="1">
    <location>
        <begin position="47"/>
        <end position="65"/>
    </location>
</feature>
<protein>
    <recommendedName>
        <fullName evidence="4">Type IV conjugative transfer system protein TraL</fullName>
    </recommendedName>
</protein>
<keyword evidence="2" id="KW-0614">Plasmid</keyword>
<organism evidence="2 3">
    <name type="scientific">Rickettsia tamurae subsp. buchneri</name>
    <dbReference type="NCBI Taxonomy" id="1462938"/>
    <lineage>
        <taxon>Bacteria</taxon>
        <taxon>Pseudomonadati</taxon>
        <taxon>Pseudomonadota</taxon>
        <taxon>Alphaproteobacteria</taxon>
        <taxon>Rickettsiales</taxon>
        <taxon>Rickettsiaceae</taxon>
        <taxon>Rickettsieae</taxon>
        <taxon>Rickettsia</taxon>
        <taxon>spotted fever group</taxon>
    </lineage>
</organism>
<gene>
    <name evidence="2" type="ORF">REISMN_08125</name>
</gene>
<dbReference type="EMBL" id="JFKF01000199">
    <property type="protein sequence ID" value="KDO02223.1"/>
    <property type="molecule type" value="Genomic_DNA"/>
</dbReference>
<dbReference type="RefSeq" id="WP_008581353.1">
    <property type="nucleotide sequence ID" value="NZ_JFKF01000199.1"/>
</dbReference>
<keyword evidence="3" id="KW-1185">Reference proteome</keyword>
<sequence length="103" mass="11542">MSRGWQSEQRLFWSIGRPLKYMGLTLDEWGVTLAGVIPGIIMINSGMARLGLISFLVGIMLCYVFKKFKGVSEHFRLVSFLVALGVWQASKSYPMLKGKVIGK</sequence>
<dbReference type="AlphaFoldDB" id="A0A8E0WKA9"/>
<name>A0A8E0WKA9_9RICK</name>
<evidence type="ECO:0000313" key="3">
    <source>
        <dbReference type="Proteomes" id="UP000027161"/>
    </source>
</evidence>
<evidence type="ECO:0008006" key="4">
    <source>
        <dbReference type="Google" id="ProtNLM"/>
    </source>
</evidence>
<evidence type="ECO:0000313" key="2">
    <source>
        <dbReference type="EMBL" id="KDO02223.1"/>
    </source>
</evidence>
<dbReference type="Proteomes" id="UP000027161">
    <property type="component" value="Unassembled WGS sequence"/>
</dbReference>
<geneLocation type="plasmid" evidence="2">
    <name>pREISMN_1</name>
</geneLocation>
<feature type="transmembrane region" description="Helical" evidence="1">
    <location>
        <begin position="21"/>
        <end position="41"/>
    </location>
</feature>
<accession>A0A8E0WKA9</accession>
<keyword evidence="1" id="KW-0812">Transmembrane</keyword>
<reference evidence="2 3" key="1">
    <citation type="submission" date="2014-02" db="EMBL/GenBank/DDBJ databases">
        <title>Draft genome sequence of Rickettsia buchneri sp. nov. ISO7T.</title>
        <authorList>
            <person name="Felsheim R.F."/>
            <person name="Kurtti T.J."/>
            <person name="Munderloh U.G."/>
        </authorList>
    </citation>
    <scope>NUCLEOTIDE SEQUENCE [LARGE SCALE GENOMIC DNA]</scope>
    <source>
        <strain evidence="3">ISO7</strain>
        <plasmid evidence="2">pREISMN_1</plasmid>
    </source>
</reference>
<keyword evidence="1" id="KW-1133">Transmembrane helix</keyword>
<keyword evidence="1" id="KW-0472">Membrane</keyword>
<proteinExistence type="predicted"/>
<comment type="caution">
    <text evidence="2">The sequence shown here is derived from an EMBL/GenBank/DDBJ whole genome shotgun (WGS) entry which is preliminary data.</text>
</comment>
<evidence type="ECO:0000256" key="1">
    <source>
        <dbReference type="SAM" id="Phobius"/>
    </source>
</evidence>